<protein>
    <recommendedName>
        <fullName evidence="2">Pilin</fullName>
    </recommendedName>
    <alternativeName>
        <fullName evidence="8">Pili structural subunit</fullName>
    </alternativeName>
</protein>
<evidence type="ECO:0000313" key="12">
    <source>
        <dbReference type="Proteomes" id="UP000464624"/>
    </source>
</evidence>
<evidence type="ECO:0000256" key="8">
    <source>
        <dbReference type="ARBA" id="ARBA00093801"/>
    </source>
</evidence>
<dbReference type="Proteomes" id="UP000464624">
    <property type="component" value="Chromosome"/>
</dbReference>
<comment type="similarity">
    <text evidence="6">Belongs to the mycobacterial pilin family.</text>
</comment>
<dbReference type="EMBL" id="AP022314">
    <property type="protein sequence ID" value="BBU24091.1"/>
    <property type="molecule type" value="Genomic_DNA"/>
</dbReference>
<reference evidence="11 12" key="1">
    <citation type="submission" date="2019-12" db="EMBL/GenBank/DDBJ databases">
        <title>Complete genome sequence of Mycolicibacterium xenopi str. JCM15661T.</title>
        <authorList>
            <person name="Yoshida M."/>
            <person name="Fukano H."/>
            <person name="Asakura T."/>
            <person name="Hoshino Y."/>
        </authorList>
    </citation>
    <scope>NUCLEOTIDE SEQUENCE [LARGE SCALE GENOMIC DNA]</scope>
    <source>
        <strain evidence="11 12">JCM 15661T</strain>
    </source>
</reference>
<keyword evidence="4" id="KW-0130">Cell adhesion</keyword>
<dbReference type="Pfam" id="PF26380">
    <property type="entry name" value="Pilin_Mycobact"/>
    <property type="match status" value="1"/>
</dbReference>
<evidence type="ECO:0000256" key="4">
    <source>
        <dbReference type="ARBA" id="ARBA00022889"/>
    </source>
</evidence>
<evidence type="ECO:0000256" key="2">
    <source>
        <dbReference type="ARBA" id="ARBA00018586"/>
    </source>
</evidence>
<keyword evidence="5" id="KW-0281">Fimbrium</keyword>
<evidence type="ECO:0000256" key="6">
    <source>
        <dbReference type="ARBA" id="ARBA00093784"/>
    </source>
</evidence>
<comment type="subunit">
    <text evidence="7">Forms a homomer composed of subunits assembled in a large structure.</text>
</comment>
<evidence type="ECO:0000256" key="10">
    <source>
        <dbReference type="SAM" id="SignalP"/>
    </source>
</evidence>
<comment type="subcellular location">
    <subcellularLocation>
        <location evidence="1">Fimbrium</location>
    </subcellularLocation>
</comment>
<sequence>MKNSTCIASAVALIAGLGLAGFGLAAVADAQPGPFPNYHWCPGQYWDPGWGDNWDWGRCHDDWYYDGDPHDAAHWHGQGPWHPDNWQPNGGPGPGPWVPGGQPNGGPGPGPWQPGGGPGGHSGPGGPGGPDGH</sequence>
<organism evidence="11 12">
    <name type="scientific">Mycobacterium xenopi</name>
    <dbReference type="NCBI Taxonomy" id="1789"/>
    <lineage>
        <taxon>Bacteria</taxon>
        <taxon>Bacillati</taxon>
        <taxon>Actinomycetota</taxon>
        <taxon>Actinomycetes</taxon>
        <taxon>Mycobacteriales</taxon>
        <taxon>Mycobacteriaceae</taxon>
        <taxon>Mycobacterium</taxon>
    </lineage>
</organism>
<evidence type="ECO:0000256" key="3">
    <source>
        <dbReference type="ARBA" id="ARBA00022729"/>
    </source>
</evidence>
<evidence type="ECO:0000313" key="11">
    <source>
        <dbReference type="EMBL" id="BBU24091.1"/>
    </source>
</evidence>
<dbReference type="InterPro" id="IPR058759">
    <property type="entry name" value="Pilin_mycobact"/>
</dbReference>
<feature type="compositionally biased region" description="Gly residues" evidence="9">
    <location>
        <begin position="113"/>
        <end position="133"/>
    </location>
</feature>
<dbReference type="AlphaFoldDB" id="A0AAD1H3F6"/>
<evidence type="ECO:0000256" key="5">
    <source>
        <dbReference type="ARBA" id="ARBA00023263"/>
    </source>
</evidence>
<evidence type="ECO:0000256" key="7">
    <source>
        <dbReference type="ARBA" id="ARBA00093787"/>
    </source>
</evidence>
<name>A0AAD1H3F6_MYCXE</name>
<feature type="chain" id="PRO_5042245292" description="Pilin" evidence="10">
    <location>
        <begin position="26"/>
        <end position="133"/>
    </location>
</feature>
<feature type="region of interest" description="Disordered" evidence="9">
    <location>
        <begin position="67"/>
        <end position="133"/>
    </location>
</feature>
<dbReference type="KEGG" id="mxe:MYXE_38810"/>
<gene>
    <name evidence="11" type="ORF">MYXE_38810</name>
</gene>
<evidence type="ECO:0000256" key="9">
    <source>
        <dbReference type="SAM" id="MobiDB-lite"/>
    </source>
</evidence>
<accession>A0AAD1H3F6</accession>
<feature type="signal peptide" evidence="10">
    <location>
        <begin position="1"/>
        <end position="25"/>
    </location>
</feature>
<evidence type="ECO:0000256" key="1">
    <source>
        <dbReference type="ARBA" id="ARBA00004561"/>
    </source>
</evidence>
<keyword evidence="3 10" id="KW-0732">Signal</keyword>
<proteinExistence type="inferred from homology"/>